<proteinExistence type="predicted"/>
<feature type="signal peptide" evidence="2">
    <location>
        <begin position="1"/>
        <end position="17"/>
    </location>
</feature>
<feature type="chain" id="PRO_5044017147" evidence="2">
    <location>
        <begin position="18"/>
        <end position="628"/>
    </location>
</feature>
<dbReference type="Gene3D" id="2.60.40.380">
    <property type="entry name" value="Purple acid phosphatase-like, N-terminal"/>
    <property type="match status" value="1"/>
</dbReference>
<protein>
    <submittedName>
        <fullName evidence="3">Uncharacterized protein</fullName>
    </submittedName>
</protein>
<sequence length="628" mass="69243">MHLLAAAFAALASSAAASYTGNLNYFSPSNNHPSLGISIPKVAARHRLHSRDLSHTAWDPKTLEFSHGVASGDPAIDSVVIWTRAAPIGAENDNSNVTVESKGTLLETDRWVQASAAPVCLEWKIAGDPKLEFPVDSGTVFTSSDIDWTVKVIASNLQAFTTYYYQFNICNSDNKSPLGRTKSLPQRSSSLSSYVRNIRIGVYSCANYAQGLFNAYGNAVNKDSIHYVVHLGDYIYEYENGRYGWGDELGRVPKPNKEIVSLYDYRTRIAQYRTDDGLRRSHQQFPWITVWGDQEVGDNAYKGDVVEMNNSEDSFVKDGGVSADQRKMNAVRAYFEWMPIRQVDMGDDLRVSRKFAFSDMFDLIMLDTRVYDRSIPDLDSDTDHTNKPKDDASSELMGPTQEEWFQETLKGSSAKWRLIGSQLAFSHTMVGPNGKVNADAWDAYEANRNRTFETLSDGMGISNNVFLTGETHVSWASDVVWEGAKPYNSTSGEGAIGVEFAGTAVSASSSVIGQNGTLEAGNAAAKMLEGMSPSLQWLESYYRGYYELDISYADVNAQFFGTPDIRSANGLEISLANFTVQGGENRLQRDSNGKVGGGRVEAGSLKGGEMMATNMMHDTRTGEWKIMS</sequence>
<dbReference type="EMBL" id="CP034208">
    <property type="protein sequence ID" value="QBZ63070.1"/>
    <property type="molecule type" value="Genomic_DNA"/>
</dbReference>
<reference evidence="3 4" key="1">
    <citation type="journal article" date="2019" name="Mol. Biol. Evol.">
        <title>Blast fungal genomes show frequent chromosomal changes, gene gains and losses, and effector gene turnover.</title>
        <authorList>
            <person name="Gomez Luciano L.B."/>
            <person name="Jason Tsai I."/>
            <person name="Chuma I."/>
            <person name="Tosa Y."/>
            <person name="Chen Y.H."/>
            <person name="Li J.Y."/>
            <person name="Li M.Y."/>
            <person name="Jade Lu M.Y."/>
            <person name="Nakayashiki H."/>
            <person name="Li W.H."/>
        </authorList>
    </citation>
    <scope>NUCLEOTIDE SEQUENCE [LARGE SCALE GENOMIC DNA]</scope>
    <source>
        <strain evidence="3">MZ5-1-6</strain>
    </source>
</reference>
<dbReference type="Proteomes" id="UP000294847">
    <property type="component" value="Chromosome 5"/>
</dbReference>
<feature type="region of interest" description="Disordered" evidence="1">
    <location>
        <begin position="376"/>
        <end position="397"/>
    </location>
</feature>
<organism evidence="3 4">
    <name type="scientific">Pyricularia oryzae</name>
    <name type="common">Rice blast fungus</name>
    <name type="synonym">Magnaporthe oryzae</name>
    <dbReference type="NCBI Taxonomy" id="318829"/>
    <lineage>
        <taxon>Eukaryota</taxon>
        <taxon>Fungi</taxon>
        <taxon>Dikarya</taxon>
        <taxon>Ascomycota</taxon>
        <taxon>Pezizomycotina</taxon>
        <taxon>Sordariomycetes</taxon>
        <taxon>Sordariomycetidae</taxon>
        <taxon>Magnaporthales</taxon>
        <taxon>Pyriculariaceae</taxon>
        <taxon>Pyricularia</taxon>
    </lineage>
</organism>
<dbReference type="AlphaFoldDB" id="A0A4P7NLX1"/>
<evidence type="ECO:0000313" key="3">
    <source>
        <dbReference type="EMBL" id="QBZ63070.1"/>
    </source>
</evidence>
<accession>A0A4P7NLX1</accession>
<evidence type="ECO:0000256" key="2">
    <source>
        <dbReference type="SAM" id="SignalP"/>
    </source>
</evidence>
<dbReference type="Pfam" id="PF16655">
    <property type="entry name" value="PhoD_N"/>
    <property type="match status" value="1"/>
</dbReference>
<dbReference type="Pfam" id="PF09423">
    <property type="entry name" value="PhoD"/>
    <property type="match status" value="1"/>
</dbReference>
<keyword evidence="2" id="KW-0732">Signal</keyword>
<name>A0A4P7NLX1_PYROR</name>
<dbReference type="InterPro" id="IPR032093">
    <property type="entry name" value="PhoD_N"/>
</dbReference>
<dbReference type="PANTHER" id="PTHR43606">
    <property type="entry name" value="PHOSPHATASE, PUTATIVE (AFU_ORTHOLOGUE AFUA_6G08710)-RELATED"/>
    <property type="match status" value="1"/>
</dbReference>
<evidence type="ECO:0000256" key="1">
    <source>
        <dbReference type="SAM" id="MobiDB-lite"/>
    </source>
</evidence>
<gene>
    <name evidence="3" type="ORF">PoMZ_11963</name>
</gene>
<evidence type="ECO:0000313" key="4">
    <source>
        <dbReference type="Proteomes" id="UP000294847"/>
    </source>
</evidence>
<dbReference type="InterPro" id="IPR038607">
    <property type="entry name" value="PhoD-like_sf"/>
</dbReference>
<dbReference type="InterPro" id="IPR052900">
    <property type="entry name" value="Phospholipid_Metab_Enz"/>
</dbReference>
<dbReference type="Gene3D" id="3.60.21.70">
    <property type="entry name" value="PhoD-like phosphatase"/>
    <property type="match status" value="1"/>
</dbReference>
<dbReference type="SUPFAM" id="SSF56300">
    <property type="entry name" value="Metallo-dependent phosphatases"/>
    <property type="match status" value="1"/>
</dbReference>
<dbReference type="PANTHER" id="PTHR43606:SF7">
    <property type="entry name" value="PHOSPHATASE, PUTATIVE (AFU_ORTHOLOGUE AFUA_6G08710)-RELATED"/>
    <property type="match status" value="1"/>
</dbReference>
<feature type="compositionally biased region" description="Basic and acidic residues" evidence="1">
    <location>
        <begin position="376"/>
        <end position="392"/>
    </location>
</feature>
<dbReference type="InterPro" id="IPR018946">
    <property type="entry name" value="PhoD-like_MPP"/>
</dbReference>
<dbReference type="CDD" id="cd07389">
    <property type="entry name" value="MPP_PhoD"/>
    <property type="match status" value="1"/>
</dbReference>
<dbReference type="InterPro" id="IPR029052">
    <property type="entry name" value="Metallo-depent_PP-like"/>
</dbReference>